<name>A0A9Q5I452_SANBA</name>
<keyword evidence="3" id="KW-1185">Reference proteome</keyword>
<feature type="compositionally biased region" description="Low complexity" evidence="1">
    <location>
        <begin position="185"/>
        <end position="197"/>
    </location>
</feature>
<sequence length="469" mass="51410">MSRRLSEELVSNAFHTYLKSSLTQARTHRLLDAQMLSSAEADIMITGPALCLYFAALRCTTTPPSVPLPLGEDNEPVDLTADNCPRPFIGFIETWALTVPLIQSLTPEYQHDLARIICGLEPVTTPFHPDLARIAAELRAVAIEISQRRSFQDRYASDLQAVLDVADGGAGRRVASFVPPPMYDPSPSSSMSPSPNSQTVPLPPTSPSKSEFLSPTTPYQPSSSRSHSPSRTHTPSPVLSSSFSPPPSPSFTDNAPSIQLIRETLYASLADVIARHRYIRHLLKSDPPRAYFAAVGLAILDVASTRTRVLSLEEEVTSTGDPEVEVEGVLGAKLTLSACPRPLQPFMRELCMIGAAVRAAEEEDTAIALEALTTDSDAVLPAPRMERVRRILERGVGAEHRRRRHSFESATSTDEEDAEEGEENRRRSIEGRAITLANRINALALGMLKLRAFRDRQREIFKILASVVS</sequence>
<dbReference type="EMBL" id="LNZH02000093">
    <property type="protein sequence ID" value="OCB91329.1"/>
    <property type="molecule type" value="Genomic_DNA"/>
</dbReference>
<evidence type="ECO:0000313" key="2">
    <source>
        <dbReference type="EMBL" id="OCB91329.1"/>
    </source>
</evidence>
<protein>
    <submittedName>
        <fullName evidence="2">Uncharacterized protein</fullName>
    </submittedName>
</protein>
<dbReference type="OrthoDB" id="3360715at2759"/>
<accession>A0A9Q5I452</accession>
<reference evidence="2" key="1">
    <citation type="submission" date="2016-06" db="EMBL/GenBank/DDBJ databases">
        <title>Draft Genome sequence of the fungus Inonotus baumii.</title>
        <authorList>
            <person name="Zhu H."/>
            <person name="Lin W."/>
        </authorList>
    </citation>
    <scope>NUCLEOTIDE SEQUENCE</scope>
    <source>
        <strain evidence="2">821</strain>
    </source>
</reference>
<evidence type="ECO:0000256" key="1">
    <source>
        <dbReference type="SAM" id="MobiDB-lite"/>
    </source>
</evidence>
<feature type="compositionally biased region" description="Polar residues" evidence="1">
    <location>
        <begin position="207"/>
        <end position="220"/>
    </location>
</feature>
<gene>
    <name evidence="2" type="ORF">A7U60_g1411</name>
</gene>
<feature type="region of interest" description="Disordered" evidence="1">
    <location>
        <begin position="402"/>
        <end position="427"/>
    </location>
</feature>
<evidence type="ECO:0000313" key="3">
    <source>
        <dbReference type="Proteomes" id="UP000757232"/>
    </source>
</evidence>
<feature type="compositionally biased region" description="Low complexity" evidence="1">
    <location>
        <begin position="221"/>
        <end position="243"/>
    </location>
</feature>
<comment type="caution">
    <text evidence="2">The sequence shown here is derived from an EMBL/GenBank/DDBJ whole genome shotgun (WGS) entry which is preliminary data.</text>
</comment>
<feature type="compositionally biased region" description="Acidic residues" evidence="1">
    <location>
        <begin position="413"/>
        <end position="422"/>
    </location>
</feature>
<feature type="region of interest" description="Disordered" evidence="1">
    <location>
        <begin position="176"/>
        <end position="255"/>
    </location>
</feature>
<organism evidence="2 3">
    <name type="scientific">Sanghuangporus baumii</name>
    <name type="common">Phellinus baumii</name>
    <dbReference type="NCBI Taxonomy" id="108892"/>
    <lineage>
        <taxon>Eukaryota</taxon>
        <taxon>Fungi</taxon>
        <taxon>Dikarya</taxon>
        <taxon>Basidiomycota</taxon>
        <taxon>Agaricomycotina</taxon>
        <taxon>Agaricomycetes</taxon>
        <taxon>Hymenochaetales</taxon>
        <taxon>Hymenochaetaceae</taxon>
        <taxon>Sanghuangporus</taxon>
    </lineage>
</organism>
<proteinExistence type="predicted"/>
<dbReference type="Proteomes" id="UP000757232">
    <property type="component" value="Unassembled WGS sequence"/>
</dbReference>
<dbReference type="AlphaFoldDB" id="A0A9Q5I452"/>